<accession>A0A846QMA7</accession>
<keyword evidence="13" id="KW-1185">Reference proteome</keyword>
<feature type="binding site" evidence="10">
    <location>
        <position position="254"/>
    </location>
    <ligand>
        <name>[4Fe-4S] cluster</name>
        <dbReference type="ChEBI" id="CHEBI:49883"/>
        <label>2</label>
        <note>4Fe-4S-substrate</note>
    </ligand>
</feature>
<evidence type="ECO:0000256" key="6">
    <source>
        <dbReference type="ARBA" id="ARBA00023014"/>
    </source>
</evidence>
<comment type="subunit">
    <text evidence="10">Monomer and homodimer.</text>
</comment>
<dbReference type="NCBIfam" id="TIGR02666">
    <property type="entry name" value="moaA"/>
    <property type="match status" value="1"/>
</dbReference>
<feature type="binding site" evidence="10">
    <location>
        <position position="68"/>
    </location>
    <ligand>
        <name>S-adenosyl-L-methionine</name>
        <dbReference type="ChEBI" id="CHEBI:59789"/>
    </ligand>
</feature>
<feature type="binding site" evidence="10">
    <location>
        <position position="257"/>
    </location>
    <ligand>
        <name>[4Fe-4S] cluster</name>
        <dbReference type="ChEBI" id="CHEBI:49883"/>
        <label>2</label>
        <note>4Fe-4S-substrate</note>
    </ligand>
</feature>
<dbReference type="PROSITE" id="PS51918">
    <property type="entry name" value="RADICAL_SAM"/>
    <property type="match status" value="1"/>
</dbReference>
<evidence type="ECO:0000256" key="4">
    <source>
        <dbReference type="ARBA" id="ARBA00022741"/>
    </source>
</evidence>
<dbReference type="GO" id="GO:0006777">
    <property type="term" value="P:Mo-molybdopterin cofactor biosynthetic process"/>
    <property type="evidence" value="ECO:0007669"/>
    <property type="project" value="UniProtKB-UniRule"/>
</dbReference>
<dbReference type="EC" id="4.1.99.22" evidence="10"/>
<feature type="binding site" evidence="10">
    <location>
        <position position="28"/>
    </location>
    <ligand>
        <name>[4Fe-4S] cluster</name>
        <dbReference type="ChEBI" id="CHEBI:49883"/>
        <label>1</label>
        <note>4Fe-4S-S-AdoMet</note>
    </ligand>
</feature>
<evidence type="ECO:0000256" key="7">
    <source>
        <dbReference type="ARBA" id="ARBA00023134"/>
    </source>
</evidence>
<sequence>MIHDGHGRTVSYIRLSVTDRCNLKCFYCRTDGEECFIDHSNILSYEEMLRLVQAAQTMDVTKLRLTGGEPFVRRDFLAFLGMLREECPGLDVRITTNGTLLGGKVPALKHLGIQRINISLDTLKPERFAHVTGRDFHDRVLQAIDDCLHYGLTVKINAVAMKGINDDEIAAFTEFAKTRPVDVRFIEFMPIGGCSHWKKEYALPARDIIAAVSAVADITPVPKHAINDGPARIYEIKDGLGRIGVISAMSDHFCDTCNRLRITSDGRLRTCLFSDKEYRLRPILRSPRLGNEALLRVMRLATQHKPLGYKLLEKRLLGNSVCSKVMSSIGG</sequence>
<keyword evidence="7 10" id="KW-0342">GTP-binding</keyword>
<dbReference type="RefSeq" id="WP_167939524.1">
    <property type="nucleotide sequence ID" value="NZ_JAATJA010000001.1"/>
</dbReference>
<dbReference type="InterPro" id="IPR006638">
    <property type="entry name" value="Elp3/MiaA/NifB-like_rSAM"/>
</dbReference>
<dbReference type="SFLD" id="SFLDG01067">
    <property type="entry name" value="SPASM/twitch_domain_containing"/>
    <property type="match status" value="1"/>
</dbReference>
<reference evidence="12 13" key="1">
    <citation type="submission" date="2020-03" db="EMBL/GenBank/DDBJ databases">
        <title>Genomic Encyclopedia of Type Strains, Phase IV (KMG-IV): sequencing the most valuable type-strain genomes for metagenomic binning, comparative biology and taxonomic classification.</title>
        <authorList>
            <person name="Goeker M."/>
        </authorList>
    </citation>
    <scope>NUCLEOTIDE SEQUENCE [LARGE SCALE GENOMIC DNA]</scope>
    <source>
        <strain evidence="12 13">DSM 24233</strain>
    </source>
</reference>
<dbReference type="SFLD" id="SFLDG01383">
    <property type="entry name" value="cyclic_pyranopterin_phosphate"/>
    <property type="match status" value="1"/>
</dbReference>
<evidence type="ECO:0000256" key="3">
    <source>
        <dbReference type="ARBA" id="ARBA00022723"/>
    </source>
</evidence>
<feature type="binding site" evidence="10">
    <location>
        <position position="14"/>
    </location>
    <ligand>
        <name>GTP</name>
        <dbReference type="ChEBI" id="CHEBI:37565"/>
    </ligand>
</feature>
<comment type="similarity">
    <text evidence="10">Belongs to the radical SAM superfamily. MoaA family.</text>
</comment>
<gene>
    <name evidence="10" type="primary">moaA</name>
    <name evidence="12" type="ORF">GGQ74_000024</name>
</gene>
<dbReference type="GO" id="GO:1904047">
    <property type="term" value="F:S-adenosyl-L-methionine binding"/>
    <property type="evidence" value="ECO:0007669"/>
    <property type="project" value="UniProtKB-UniRule"/>
</dbReference>
<dbReference type="InterPro" id="IPR013785">
    <property type="entry name" value="Aldolase_TIM"/>
</dbReference>
<dbReference type="GO" id="GO:0005525">
    <property type="term" value="F:GTP binding"/>
    <property type="evidence" value="ECO:0007669"/>
    <property type="project" value="UniProtKB-UniRule"/>
</dbReference>
<keyword evidence="8 10" id="KW-0501">Molybdenum cofactor biosynthesis</keyword>
<comment type="cofactor">
    <cofactor evidence="10">
        <name>[4Fe-4S] cluster</name>
        <dbReference type="ChEBI" id="CHEBI:49883"/>
    </cofactor>
    <text evidence="10">Binds 2 [4Fe-4S] clusters. Binds 1 [4Fe-4S] cluster coordinated with 3 cysteines and an exchangeable S-adenosyl-L-methionine and 1 [4Fe-4S] cluster coordinated with 3 cysteines and the GTP-derived substrate.</text>
</comment>
<evidence type="ECO:0000313" key="12">
    <source>
        <dbReference type="EMBL" id="NJB66384.1"/>
    </source>
</evidence>
<feature type="binding site" evidence="10">
    <location>
        <position position="21"/>
    </location>
    <ligand>
        <name>[4Fe-4S] cluster</name>
        <dbReference type="ChEBI" id="CHEBI:49883"/>
        <label>1</label>
        <note>4Fe-4S-S-AdoMet</note>
    </ligand>
</feature>
<dbReference type="AlphaFoldDB" id="A0A846QMA7"/>
<evidence type="ECO:0000256" key="5">
    <source>
        <dbReference type="ARBA" id="ARBA00023004"/>
    </source>
</evidence>
<dbReference type="Proteomes" id="UP000580856">
    <property type="component" value="Unassembled WGS sequence"/>
</dbReference>
<evidence type="ECO:0000256" key="10">
    <source>
        <dbReference type="HAMAP-Rule" id="MF_01225"/>
    </source>
</evidence>
<feature type="binding site" evidence="10">
    <location>
        <position position="95"/>
    </location>
    <ligand>
        <name>GTP</name>
        <dbReference type="ChEBI" id="CHEBI:37565"/>
    </ligand>
</feature>
<evidence type="ECO:0000256" key="9">
    <source>
        <dbReference type="ARBA" id="ARBA00023239"/>
    </source>
</evidence>
<dbReference type="GO" id="GO:0061799">
    <property type="term" value="F:cyclic pyranopterin monophosphate synthase activity"/>
    <property type="evidence" value="ECO:0007669"/>
    <property type="project" value="TreeGrafter"/>
</dbReference>
<name>A0A846QMA7_9BACT</name>
<evidence type="ECO:0000259" key="11">
    <source>
        <dbReference type="PROSITE" id="PS51918"/>
    </source>
</evidence>
<dbReference type="Pfam" id="PF06463">
    <property type="entry name" value="Mob_synth_C"/>
    <property type="match status" value="1"/>
</dbReference>
<dbReference type="Pfam" id="PF04055">
    <property type="entry name" value="Radical_SAM"/>
    <property type="match status" value="1"/>
</dbReference>
<dbReference type="InterPro" id="IPR010505">
    <property type="entry name" value="MoaA_twitch"/>
</dbReference>
<keyword evidence="3 10" id="KW-0479">Metal-binding</keyword>
<dbReference type="CDD" id="cd21117">
    <property type="entry name" value="Twitch_MoaA"/>
    <property type="match status" value="1"/>
</dbReference>
<dbReference type="InterPro" id="IPR040064">
    <property type="entry name" value="MoaA-like"/>
</dbReference>
<keyword evidence="2 10" id="KW-0949">S-adenosyl-L-methionine</keyword>
<feature type="binding site" evidence="10">
    <location>
        <position position="119"/>
    </location>
    <ligand>
        <name>S-adenosyl-L-methionine</name>
        <dbReference type="ChEBI" id="CHEBI:59789"/>
    </ligand>
</feature>
<dbReference type="GO" id="GO:0061798">
    <property type="term" value="F:GTP 3',8'-cyclase activity"/>
    <property type="evidence" value="ECO:0007669"/>
    <property type="project" value="UniProtKB-UniRule"/>
</dbReference>
<dbReference type="SFLD" id="SFLDS00029">
    <property type="entry name" value="Radical_SAM"/>
    <property type="match status" value="1"/>
</dbReference>
<feature type="binding site" evidence="10">
    <location>
        <position position="27"/>
    </location>
    <ligand>
        <name>S-adenosyl-L-methionine</name>
        <dbReference type="ChEBI" id="CHEBI:59789"/>
    </ligand>
</feature>
<comment type="caution">
    <text evidence="12">The sequence shown here is derived from an EMBL/GenBank/DDBJ whole genome shotgun (WGS) entry which is preliminary data.</text>
</comment>
<dbReference type="GO" id="GO:0051539">
    <property type="term" value="F:4 iron, 4 sulfur cluster binding"/>
    <property type="evidence" value="ECO:0007669"/>
    <property type="project" value="UniProtKB-UniRule"/>
</dbReference>
<evidence type="ECO:0000256" key="8">
    <source>
        <dbReference type="ARBA" id="ARBA00023150"/>
    </source>
</evidence>
<dbReference type="InterPro" id="IPR058240">
    <property type="entry name" value="rSAM_sf"/>
</dbReference>
<dbReference type="CDD" id="cd01335">
    <property type="entry name" value="Radical_SAM"/>
    <property type="match status" value="1"/>
</dbReference>
<dbReference type="InterPro" id="IPR007197">
    <property type="entry name" value="rSAM"/>
</dbReference>
<evidence type="ECO:0000256" key="2">
    <source>
        <dbReference type="ARBA" id="ARBA00022691"/>
    </source>
</evidence>
<dbReference type="Gene3D" id="3.20.20.70">
    <property type="entry name" value="Aldolase class I"/>
    <property type="match status" value="1"/>
</dbReference>
<dbReference type="SUPFAM" id="SSF102114">
    <property type="entry name" value="Radical SAM enzymes"/>
    <property type="match status" value="1"/>
</dbReference>
<dbReference type="GO" id="GO:0046872">
    <property type="term" value="F:metal ion binding"/>
    <property type="evidence" value="ECO:0007669"/>
    <property type="project" value="UniProtKB-KW"/>
</dbReference>
<comment type="function">
    <text evidence="10">Catalyzes the cyclization of GTP to (8S)-3',8-cyclo-7,8-dihydroguanosine 5'-triphosphate.</text>
</comment>
<feature type="binding site" evidence="10">
    <location>
        <position position="25"/>
    </location>
    <ligand>
        <name>[4Fe-4S] cluster</name>
        <dbReference type="ChEBI" id="CHEBI:49883"/>
        <label>1</label>
        <note>4Fe-4S-S-AdoMet</note>
    </ligand>
</feature>
<evidence type="ECO:0000256" key="1">
    <source>
        <dbReference type="ARBA" id="ARBA00022485"/>
    </source>
</evidence>
<dbReference type="InterPro" id="IPR013483">
    <property type="entry name" value="MoaA"/>
</dbReference>
<dbReference type="HAMAP" id="MF_01225_B">
    <property type="entry name" value="MoaA_B"/>
    <property type="match status" value="1"/>
</dbReference>
<feature type="binding site" evidence="10">
    <location>
        <position position="271"/>
    </location>
    <ligand>
        <name>[4Fe-4S] cluster</name>
        <dbReference type="ChEBI" id="CHEBI:49883"/>
        <label>2</label>
        <note>4Fe-4S-substrate</note>
    </ligand>
</feature>
<dbReference type="UniPathway" id="UPA00344"/>
<keyword evidence="6 10" id="KW-0411">Iron-sulfur</keyword>
<dbReference type="PANTHER" id="PTHR22960:SF0">
    <property type="entry name" value="MOLYBDENUM COFACTOR BIOSYNTHESIS PROTEIN 1"/>
    <property type="match status" value="1"/>
</dbReference>
<feature type="binding site" evidence="10">
    <location>
        <position position="64"/>
    </location>
    <ligand>
        <name>GTP</name>
        <dbReference type="ChEBI" id="CHEBI:37565"/>
    </ligand>
</feature>
<dbReference type="InterPro" id="IPR050105">
    <property type="entry name" value="MoCo_biosynth_MoaA/MoaC"/>
</dbReference>
<feature type="binding site" evidence="10">
    <location>
        <begin position="259"/>
        <end position="261"/>
    </location>
    <ligand>
        <name>GTP</name>
        <dbReference type="ChEBI" id="CHEBI:37565"/>
    </ligand>
</feature>
<dbReference type="SFLD" id="SFLDG01386">
    <property type="entry name" value="main_SPASM_domain-containing"/>
    <property type="match status" value="1"/>
</dbReference>
<comment type="pathway">
    <text evidence="10">Cofactor biosynthesis; molybdopterin biosynthesis.</text>
</comment>
<keyword evidence="5 10" id="KW-0408">Iron</keyword>
<proteinExistence type="inferred from homology"/>
<keyword evidence="1 10" id="KW-0004">4Fe-4S</keyword>
<dbReference type="PANTHER" id="PTHR22960">
    <property type="entry name" value="MOLYBDOPTERIN COFACTOR SYNTHESIS PROTEIN A"/>
    <property type="match status" value="1"/>
</dbReference>
<keyword evidence="4 10" id="KW-0547">Nucleotide-binding</keyword>
<dbReference type="SMART" id="SM00729">
    <property type="entry name" value="Elp3"/>
    <property type="match status" value="1"/>
</dbReference>
<organism evidence="12 13">
    <name type="scientific">Desulfobaculum xiamenense</name>
    <dbReference type="NCBI Taxonomy" id="995050"/>
    <lineage>
        <taxon>Bacteria</taxon>
        <taxon>Pseudomonadati</taxon>
        <taxon>Thermodesulfobacteriota</taxon>
        <taxon>Desulfovibrionia</taxon>
        <taxon>Desulfovibrionales</taxon>
        <taxon>Desulfovibrionaceae</taxon>
        <taxon>Desulfobaculum</taxon>
    </lineage>
</organism>
<dbReference type="EMBL" id="JAATJA010000001">
    <property type="protein sequence ID" value="NJB66384.1"/>
    <property type="molecule type" value="Genomic_DNA"/>
</dbReference>
<feature type="domain" description="Radical SAM core" evidence="11">
    <location>
        <begin position="5"/>
        <end position="231"/>
    </location>
</feature>
<keyword evidence="9 10" id="KW-0456">Lyase</keyword>
<evidence type="ECO:0000313" key="13">
    <source>
        <dbReference type="Proteomes" id="UP000580856"/>
    </source>
</evidence>
<comment type="catalytic activity">
    <reaction evidence="10">
        <text>GTP + AH2 + S-adenosyl-L-methionine = (8S)-3',8-cyclo-7,8-dihydroguanosine 5'-triphosphate + 5'-deoxyadenosine + L-methionine + A + H(+)</text>
        <dbReference type="Rhea" id="RHEA:49576"/>
        <dbReference type="ChEBI" id="CHEBI:13193"/>
        <dbReference type="ChEBI" id="CHEBI:15378"/>
        <dbReference type="ChEBI" id="CHEBI:17319"/>
        <dbReference type="ChEBI" id="CHEBI:17499"/>
        <dbReference type="ChEBI" id="CHEBI:37565"/>
        <dbReference type="ChEBI" id="CHEBI:57844"/>
        <dbReference type="ChEBI" id="CHEBI:59789"/>
        <dbReference type="ChEBI" id="CHEBI:131766"/>
        <dbReference type="EC" id="4.1.99.22"/>
    </reaction>
</comment>
<feature type="binding site" evidence="10">
    <location>
        <position position="189"/>
    </location>
    <ligand>
        <name>S-adenosyl-L-methionine</name>
        <dbReference type="ChEBI" id="CHEBI:59789"/>
    </ligand>
</feature>
<protein>
    <recommendedName>
        <fullName evidence="10">GTP 3',8-cyclase</fullName>
        <ecNumber evidence="10">4.1.99.22</ecNumber>
    </recommendedName>
    <alternativeName>
        <fullName evidence="10">Molybdenum cofactor biosynthesis protein A</fullName>
    </alternativeName>
</protein>
<feature type="binding site" evidence="10">
    <location>
        <position position="155"/>
    </location>
    <ligand>
        <name>GTP</name>
        <dbReference type="ChEBI" id="CHEBI:37565"/>
    </ligand>
</feature>